<accession>A0A4Y2A1U8</accession>
<comment type="caution">
    <text evidence="1">The sequence shown here is derived from an EMBL/GenBank/DDBJ whole genome shotgun (WGS) entry which is preliminary data.</text>
</comment>
<dbReference type="Proteomes" id="UP000499080">
    <property type="component" value="Unassembled WGS sequence"/>
</dbReference>
<keyword evidence="2" id="KW-1185">Reference proteome</keyword>
<sequence>MWGITVSGETAEKHVLQGKRSTYKRRAVHTLQSAAPYVRCMSANSTFEYSSYCLGKRFVSAEFQRDRCTCKLTFNALYRMTKAFRTLQCYVIAICLCAPPTPLCKFVALVANQPA</sequence>
<name>A0A4Y2A1U8_ARAVE</name>
<proteinExistence type="predicted"/>
<organism evidence="1 2">
    <name type="scientific">Araneus ventricosus</name>
    <name type="common">Orbweaver spider</name>
    <name type="synonym">Epeira ventricosa</name>
    <dbReference type="NCBI Taxonomy" id="182803"/>
    <lineage>
        <taxon>Eukaryota</taxon>
        <taxon>Metazoa</taxon>
        <taxon>Ecdysozoa</taxon>
        <taxon>Arthropoda</taxon>
        <taxon>Chelicerata</taxon>
        <taxon>Arachnida</taxon>
        <taxon>Araneae</taxon>
        <taxon>Araneomorphae</taxon>
        <taxon>Entelegynae</taxon>
        <taxon>Araneoidea</taxon>
        <taxon>Araneidae</taxon>
        <taxon>Araneus</taxon>
    </lineage>
</organism>
<gene>
    <name evidence="1" type="ORF">AVEN_159391_1</name>
</gene>
<dbReference type="EMBL" id="BGPR01000003">
    <property type="protein sequence ID" value="GBL73369.1"/>
    <property type="molecule type" value="Genomic_DNA"/>
</dbReference>
<reference evidence="1 2" key="1">
    <citation type="journal article" date="2019" name="Sci. Rep.">
        <title>Orb-weaving spider Araneus ventricosus genome elucidates the spidroin gene catalogue.</title>
        <authorList>
            <person name="Kono N."/>
            <person name="Nakamura H."/>
            <person name="Ohtoshi R."/>
            <person name="Moran D.A.P."/>
            <person name="Shinohara A."/>
            <person name="Yoshida Y."/>
            <person name="Fujiwara M."/>
            <person name="Mori M."/>
            <person name="Tomita M."/>
            <person name="Arakawa K."/>
        </authorList>
    </citation>
    <scope>NUCLEOTIDE SEQUENCE [LARGE SCALE GENOMIC DNA]</scope>
</reference>
<protein>
    <submittedName>
        <fullName evidence="1">Uncharacterized protein</fullName>
    </submittedName>
</protein>
<dbReference type="AlphaFoldDB" id="A0A4Y2A1U8"/>
<evidence type="ECO:0000313" key="2">
    <source>
        <dbReference type="Proteomes" id="UP000499080"/>
    </source>
</evidence>
<evidence type="ECO:0000313" key="1">
    <source>
        <dbReference type="EMBL" id="GBL73369.1"/>
    </source>
</evidence>